<evidence type="ECO:0000256" key="1">
    <source>
        <dbReference type="ARBA" id="ARBA00001927"/>
    </source>
</evidence>
<dbReference type="PANTHER" id="PTHR36923:SF3">
    <property type="entry name" value="FERREDOXIN"/>
    <property type="match status" value="1"/>
</dbReference>
<organism evidence="10 11">
    <name type="scientific">Streptomyces canarius</name>
    <dbReference type="NCBI Taxonomy" id="285453"/>
    <lineage>
        <taxon>Bacteria</taxon>
        <taxon>Bacillati</taxon>
        <taxon>Actinomycetota</taxon>
        <taxon>Actinomycetes</taxon>
        <taxon>Kitasatosporales</taxon>
        <taxon>Streptomycetaceae</taxon>
        <taxon>Streptomyces</taxon>
    </lineage>
</organism>
<comment type="function">
    <text evidence="8">Ferredoxins are iron-sulfur proteins that transfer electrons in a wide variety of metabolic reactions.</text>
</comment>
<keyword evidence="2 8" id="KW-0813">Transport</keyword>
<keyword evidence="6 8" id="KW-0411">Iron-sulfur</keyword>
<dbReference type="InterPro" id="IPR001080">
    <property type="entry name" value="3Fe4S_ferredoxin"/>
</dbReference>
<feature type="domain" description="4Fe-4S ferredoxin-type" evidence="9">
    <location>
        <begin position="1"/>
        <end position="29"/>
    </location>
</feature>
<sequence>MRVTADRDRCVGSGQCAMLSPEVFDQDDDGLVLVLREVPAAGLHEEVHRAADLCPARSIRVQD</sequence>
<dbReference type="SUPFAM" id="SSF54862">
    <property type="entry name" value="4Fe-4S ferredoxins"/>
    <property type="match status" value="1"/>
</dbReference>
<gene>
    <name evidence="10" type="ORF">GCM10010345_83580</name>
</gene>
<keyword evidence="11" id="KW-1185">Reference proteome</keyword>
<evidence type="ECO:0000256" key="6">
    <source>
        <dbReference type="ARBA" id="ARBA00023014"/>
    </source>
</evidence>
<evidence type="ECO:0000256" key="3">
    <source>
        <dbReference type="ARBA" id="ARBA00022723"/>
    </source>
</evidence>
<dbReference type="PROSITE" id="PS51379">
    <property type="entry name" value="4FE4S_FER_2"/>
    <property type="match status" value="1"/>
</dbReference>
<evidence type="ECO:0000313" key="11">
    <source>
        <dbReference type="Proteomes" id="UP000653644"/>
    </source>
</evidence>
<evidence type="ECO:0000256" key="5">
    <source>
        <dbReference type="ARBA" id="ARBA00023004"/>
    </source>
</evidence>
<dbReference type="PRINTS" id="PR00352">
    <property type="entry name" value="3FE4SFRDOXIN"/>
</dbReference>
<keyword evidence="3 8" id="KW-0479">Metal-binding</keyword>
<comment type="caution">
    <text evidence="10">The sequence shown here is derived from an EMBL/GenBank/DDBJ whole genome shotgun (WGS) entry which is preliminary data.</text>
</comment>
<dbReference type="PANTHER" id="PTHR36923">
    <property type="entry name" value="FERREDOXIN"/>
    <property type="match status" value="1"/>
</dbReference>
<reference evidence="11" key="1">
    <citation type="journal article" date="2019" name="Int. J. Syst. Evol. Microbiol.">
        <title>The Global Catalogue of Microorganisms (GCM) 10K type strain sequencing project: providing services to taxonomists for standard genome sequencing and annotation.</title>
        <authorList>
            <consortium name="The Broad Institute Genomics Platform"/>
            <consortium name="The Broad Institute Genome Sequencing Center for Infectious Disease"/>
            <person name="Wu L."/>
            <person name="Ma J."/>
        </authorList>
    </citation>
    <scope>NUCLEOTIDE SEQUENCE [LARGE SCALE GENOMIC DNA]</scope>
    <source>
        <strain evidence="11">JCM 4733</strain>
    </source>
</reference>
<accession>A0ABQ3D8W3</accession>
<comment type="cofactor">
    <cofactor evidence="1">
        <name>[3Fe-4S] cluster</name>
        <dbReference type="ChEBI" id="CHEBI:21137"/>
    </cofactor>
</comment>
<dbReference type="Pfam" id="PF13459">
    <property type="entry name" value="Fer4_15"/>
    <property type="match status" value="1"/>
</dbReference>
<name>A0ABQ3D8W3_9ACTN</name>
<dbReference type="EMBL" id="BMVN01000060">
    <property type="protein sequence ID" value="GHA67140.1"/>
    <property type="molecule type" value="Genomic_DNA"/>
</dbReference>
<evidence type="ECO:0000313" key="10">
    <source>
        <dbReference type="EMBL" id="GHA67140.1"/>
    </source>
</evidence>
<dbReference type="InterPro" id="IPR051269">
    <property type="entry name" value="Fe-S_cluster_ET"/>
</dbReference>
<evidence type="ECO:0000256" key="4">
    <source>
        <dbReference type="ARBA" id="ARBA00022982"/>
    </source>
</evidence>
<keyword evidence="7" id="KW-0003">3Fe-4S</keyword>
<dbReference type="Proteomes" id="UP000653644">
    <property type="component" value="Unassembled WGS sequence"/>
</dbReference>
<evidence type="ECO:0000256" key="2">
    <source>
        <dbReference type="ARBA" id="ARBA00022448"/>
    </source>
</evidence>
<protein>
    <recommendedName>
        <fullName evidence="8">Ferredoxin</fullName>
    </recommendedName>
</protein>
<keyword evidence="4 8" id="KW-0249">Electron transport</keyword>
<evidence type="ECO:0000256" key="8">
    <source>
        <dbReference type="RuleBase" id="RU368020"/>
    </source>
</evidence>
<keyword evidence="5 8" id="KW-0408">Iron</keyword>
<evidence type="ECO:0000256" key="7">
    <source>
        <dbReference type="ARBA" id="ARBA00023291"/>
    </source>
</evidence>
<proteinExistence type="predicted"/>
<evidence type="ECO:0000259" key="9">
    <source>
        <dbReference type="PROSITE" id="PS51379"/>
    </source>
</evidence>
<dbReference type="Gene3D" id="3.30.70.20">
    <property type="match status" value="1"/>
</dbReference>
<dbReference type="InterPro" id="IPR017896">
    <property type="entry name" value="4Fe4S_Fe-S-bd"/>
</dbReference>
<dbReference type="RefSeq" id="WP_189894476.1">
    <property type="nucleotide sequence ID" value="NZ_BMVN01000060.1"/>
</dbReference>